<organism evidence="2 3">
    <name type="scientific">Croceibacter atlanticus (strain ATCC BAA-628 / JCM 21780 / CIP 108009 / IAM 15332 / KCTC 12090 / HTCC2559)</name>
    <dbReference type="NCBI Taxonomy" id="216432"/>
    <lineage>
        <taxon>Bacteria</taxon>
        <taxon>Pseudomonadati</taxon>
        <taxon>Bacteroidota</taxon>
        <taxon>Flavobacteriia</taxon>
        <taxon>Flavobacteriales</taxon>
        <taxon>Flavobacteriaceae</taxon>
        <taxon>Croceibacter</taxon>
    </lineage>
</organism>
<dbReference type="InterPro" id="IPR025992">
    <property type="entry name" value="Haem-bd"/>
</dbReference>
<dbReference type="eggNOG" id="COG2010">
    <property type="taxonomic scope" value="Bacteria"/>
</dbReference>
<dbReference type="EMBL" id="CP002046">
    <property type="protein sequence ID" value="EAP86064.1"/>
    <property type="molecule type" value="Genomic_DNA"/>
</dbReference>
<reference evidence="2 3" key="1">
    <citation type="journal article" date="2010" name="J. Bacteriol.">
        <title>The complete genome sequence of Croceibacter atlanticus HTCC2559T.</title>
        <authorList>
            <person name="Oh H.M."/>
            <person name="Kang I."/>
            <person name="Ferriera S."/>
            <person name="Giovannoni S.J."/>
            <person name="Cho J.C."/>
        </authorList>
    </citation>
    <scope>NUCLEOTIDE SEQUENCE [LARGE SCALE GENOMIC DNA]</scope>
    <source>
        <strain evidence="3">ATCC BAA-628 / HTCC2559 / KCTC 12090</strain>
    </source>
</reference>
<name>A3UBR3_CROAH</name>
<dbReference type="Proteomes" id="UP000002297">
    <property type="component" value="Chromosome"/>
</dbReference>
<keyword evidence="3" id="KW-1185">Reference proteome</keyword>
<dbReference type="Pfam" id="PF14376">
    <property type="entry name" value="Haem_bd"/>
    <property type="match status" value="1"/>
</dbReference>
<dbReference type="HOGENOM" id="CLU_120447_1_0_10"/>
<dbReference type="GeneID" id="89453457"/>
<feature type="domain" description="Haem-binding" evidence="1">
    <location>
        <begin position="12"/>
        <end position="146"/>
    </location>
</feature>
<dbReference type="OrthoDB" id="196738at2"/>
<evidence type="ECO:0000259" key="1">
    <source>
        <dbReference type="SMART" id="SM01235"/>
    </source>
</evidence>
<accession>A3UBR3</accession>
<sequence length="158" mass="18426">MKFIKTILIILLVALVVIQFIPVEKNIQDNYTSVVAFEAETNMPENIKAIMRKDCYDCHSNQTVYPWYAQIAPANFFLADHVEEGKEHLNFSGWNEYSAKRKDHKLDELIEEVEEGEMPLESYTWVHGTITEEEKESLISWAKLARQVYTPQLQTTKQ</sequence>
<dbReference type="AlphaFoldDB" id="A3UBR3"/>
<gene>
    <name evidence="2" type="ordered locus">CA2559_08526</name>
</gene>
<dbReference type="STRING" id="216432.CA2559_08526"/>
<evidence type="ECO:0000313" key="2">
    <source>
        <dbReference type="EMBL" id="EAP86064.1"/>
    </source>
</evidence>
<evidence type="ECO:0000313" key="3">
    <source>
        <dbReference type="Proteomes" id="UP000002297"/>
    </source>
</evidence>
<proteinExistence type="predicted"/>
<dbReference type="RefSeq" id="WP_013187450.1">
    <property type="nucleotide sequence ID" value="NC_014230.1"/>
</dbReference>
<dbReference type="SMART" id="SM01235">
    <property type="entry name" value="Haem_bd"/>
    <property type="match status" value="1"/>
</dbReference>
<dbReference type="KEGG" id="cat:CA2559_08526"/>
<protein>
    <recommendedName>
        <fullName evidence="1">Haem-binding domain-containing protein</fullName>
    </recommendedName>
</protein>